<dbReference type="PROSITE" id="PS50817">
    <property type="entry name" value="INTEIN_N_TER"/>
    <property type="match status" value="1"/>
</dbReference>
<feature type="domain" description="Hedgehog/Intein (Hint)" evidence="1">
    <location>
        <begin position="161"/>
        <end position="307"/>
    </location>
</feature>
<dbReference type="CDD" id="cd00081">
    <property type="entry name" value="Hint"/>
    <property type="match status" value="1"/>
</dbReference>
<comment type="caution">
    <text evidence="2">The sequence shown here is derived from an EMBL/GenBank/DDBJ whole genome shotgun (WGS) entry which is preliminary data.</text>
</comment>
<dbReference type="Gene3D" id="2.170.16.10">
    <property type="entry name" value="Hedgehog/Intein (Hint) domain"/>
    <property type="match status" value="1"/>
</dbReference>
<organism evidence="2 3">
    <name type="scientific">Silicimonas algicola</name>
    <dbReference type="NCBI Taxonomy" id="1826607"/>
    <lineage>
        <taxon>Bacteria</taxon>
        <taxon>Pseudomonadati</taxon>
        <taxon>Pseudomonadota</taxon>
        <taxon>Alphaproteobacteria</taxon>
        <taxon>Rhodobacterales</taxon>
        <taxon>Paracoccaceae</taxon>
    </lineage>
</organism>
<gene>
    <name evidence="2" type="ORF">C8D95_10559</name>
</gene>
<keyword evidence="3" id="KW-1185">Reference proteome</keyword>
<proteinExistence type="predicted"/>
<sequence length="356" mass="38228">MNAMTGRMGTFVISWSQTEIDGLAGAPVTSLDAGAMWSWKGEPVRIDSAAGGLVGVSCPEARELHRKRAAASARRIVARALVQEGVRTPFVDDMVEFDRSFSVTDGHRSWTATLIEMPEVARPLLMFAGAMPPSGTPLYVSSGVMEPALPNRLSDGGEGVVCFTPGTFLETPEGPRRVEDLVAGDKVVTKDGGAQPVLWVGSRNVSGARLYAMPDLRPVRIREGALGRGRPSGDLIVSPDHRMLIQGQPARALWGTDEVLVAARDLVDGAGIARDMGARSVTYVHLMLEKHHILVANGIETESFHPAAARLDAIDDVQRQRLFDVMPDLTYAPQSYGPMCRRALTQAEAALLPVAA</sequence>
<dbReference type="GO" id="GO:0016539">
    <property type="term" value="P:intein-mediated protein splicing"/>
    <property type="evidence" value="ECO:0007669"/>
    <property type="project" value="InterPro"/>
</dbReference>
<dbReference type="InterPro" id="IPR028992">
    <property type="entry name" value="Hedgehog/Intein_dom"/>
</dbReference>
<dbReference type="InterPro" id="IPR006141">
    <property type="entry name" value="Intein_N"/>
</dbReference>
<name>A0A316GMA4_9RHOB</name>
<evidence type="ECO:0000259" key="1">
    <source>
        <dbReference type="Pfam" id="PF13403"/>
    </source>
</evidence>
<dbReference type="AlphaFoldDB" id="A0A316GMA4"/>
<dbReference type="SUPFAM" id="SSF51294">
    <property type="entry name" value="Hedgehog/intein (Hint) domain"/>
    <property type="match status" value="1"/>
</dbReference>
<dbReference type="InterPro" id="IPR036844">
    <property type="entry name" value="Hint_dom_sf"/>
</dbReference>
<dbReference type="RefSeq" id="WP_241239733.1">
    <property type="nucleotide sequence ID" value="NZ_CP034588.1"/>
</dbReference>
<reference evidence="2 3" key="1">
    <citation type="submission" date="2018-05" db="EMBL/GenBank/DDBJ databases">
        <title>Genomic Encyclopedia of Type Strains, Phase IV (KMG-IV): sequencing the most valuable type-strain genomes for metagenomic binning, comparative biology and taxonomic classification.</title>
        <authorList>
            <person name="Goeker M."/>
        </authorList>
    </citation>
    <scope>NUCLEOTIDE SEQUENCE [LARGE SCALE GENOMIC DNA]</scope>
    <source>
        <strain evidence="2 3">DSM 103371</strain>
    </source>
</reference>
<dbReference type="Pfam" id="PF13403">
    <property type="entry name" value="Hint_2"/>
    <property type="match status" value="1"/>
</dbReference>
<accession>A0A316GMA4</accession>
<dbReference type="EMBL" id="QGGV01000005">
    <property type="protein sequence ID" value="PWK55997.1"/>
    <property type="molecule type" value="Genomic_DNA"/>
</dbReference>
<evidence type="ECO:0000313" key="2">
    <source>
        <dbReference type="EMBL" id="PWK55997.1"/>
    </source>
</evidence>
<protein>
    <submittedName>
        <fullName evidence="2">Hint domain-containing protein</fullName>
    </submittedName>
</protein>
<evidence type="ECO:0000313" key="3">
    <source>
        <dbReference type="Proteomes" id="UP000245390"/>
    </source>
</evidence>
<dbReference type="Proteomes" id="UP000245390">
    <property type="component" value="Unassembled WGS sequence"/>
</dbReference>